<evidence type="ECO:0000313" key="1">
    <source>
        <dbReference type="EMBL" id="QPJ64087.1"/>
    </source>
</evidence>
<accession>A0A7T0C0E9</accession>
<dbReference type="KEGG" id="nva:G3M78_01165"/>
<evidence type="ECO:0000313" key="2">
    <source>
        <dbReference type="Proteomes" id="UP000594464"/>
    </source>
</evidence>
<dbReference type="InterPro" id="IPR016181">
    <property type="entry name" value="Acyl_CoA_acyltransferase"/>
</dbReference>
<protein>
    <recommendedName>
        <fullName evidence="3">N-acetyltransferase domain-containing protein</fullName>
    </recommendedName>
</protein>
<dbReference type="Proteomes" id="UP000594464">
    <property type="component" value="Chromosome"/>
</dbReference>
<organism evidence="1 2">
    <name type="scientific">Candidatus Nitrohelix vancouverensis</name>
    <dbReference type="NCBI Taxonomy" id="2705534"/>
    <lineage>
        <taxon>Bacteria</taxon>
        <taxon>Pseudomonadati</taxon>
        <taxon>Nitrospinota/Tectimicrobiota group</taxon>
        <taxon>Nitrospinota</taxon>
        <taxon>Nitrospinia</taxon>
        <taxon>Nitrospinales</taxon>
        <taxon>Nitrospinaceae</taxon>
        <taxon>Candidatus Nitrohelix</taxon>
    </lineage>
</organism>
<evidence type="ECO:0008006" key="3">
    <source>
        <dbReference type="Google" id="ProtNLM"/>
    </source>
</evidence>
<gene>
    <name evidence="1" type="ORF">G3M78_01165</name>
</gene>
<reference evidence="2" key="1">
    <citation type="submission" date="2020-02" db="EMBL/GenBank/DDBJ databases">
        <title>Genomic and physiological characterization of two novel Nitrospinaceae genera.</title>
        <authorList>
            <person name="Mueller A.J."/>
            <person name="Jung M.-Y."/>
            <person name="Strachan C.R."/>
            <person name="Herbold C.W."/>
            <person name="Kirkegaard R.H."/>
            <person name="Daims H."/>
        </authorList>
    </citation>
    <scope>NUCLEOTIDE SEQUENCE [LARGE SCALE GENOMIC DNA]</scope>
</reference>
<sequence length="289" mass="33179">MITIENATEKDFESIYPLFADFNNPHLTKDDWRRLFQHGHDTEEGYNGLMMKSGGSVVGFIGLIFSKRQINEVSRRFLNLSGWIVKKPYRNQSLSLLLPALKLKGYTITDYSPSPDAFTILSKFGFQPLETHVQIVHPLANLFDAELFRCKITQKLETIKREFSSEKTPEQPDWSKDHLKAPCKQLMLLSSLGNCAIVYTRTRRKNLPVIVPHHISNPEIFCRFAGYIAGRLALKHGTLAILADRRLLQGRRIKSSISYRLPEPRLYRSDELTARDIDGLYSELTILNL</sequence>
<name>A0A7T0C0E9_9BACT</name>
<proteinExistence type="predicted"/>
<dbReference type="EMBL" id="CP048620">
    <property type="protein sequence ID" value="QPJ64087.1"/>
    <property type="molecule type" value="Genomic_DNA"/>
</dbReference>
<dbReference type="Gene3D" id="3.40.630.30">
    <property type="match status" value="1"/>
</dbReference>
<dbReference type="SUPFAM" id="SSF55729">
    <property type="entry name" value="Acyl-CoA N-acyltransferases (Nat)"/>
    <property type="match status" value="1"/>
</dbReference>
<dbReference type="AlphaFoldDB" id="A0A7T0C0E9"/>